<feature type="region of interest" description="Disordered" evidence="10">
    <location>
        <begin position="102"/>
        <end position="182"/>
    </location>
</feature>
<evidence type="ECO:0000256" key="9">
    <source>
        <dbReference type="HAMAP-Rule" id="MF_03110"/>
    </source>
</evidence>
<comment type="subcellular location">
    <subcellularLocation>
        <location evidence="1 9">Nucleus</location>
    </subcellularLocation>
</comment>
<dbReference type="AlphaFoldDB" id="A0A2C5XVD7"/>
<dbReference type="STRING" id="2004952.A0A2C5XVD7"/>
<evidence type="ECO:0000256" key="5">
    <source>
        <dbReference type="ARBA" id="ARBA00023172"/>
    </source>
</evidence>
<evidence type="ECO:0000313" key="11">
    <source>
        <dbReference type="EMBL" id="PHH79649.1"/>
    </source>
</evidence>
<gene>
    <name evidence="9" type="primary">SLX4</name>
    <name evidence="11" type="ORF">CDD80_4134</name>
</gene>
<comment type="subunit">
    <text evidence="9">Forms a heterodimer with SLX1.</text>
</comment>
<evidence type="ECO:0000256" key="2">
    <source>
        <dbReference type="ARBA" id="ARBA00006661"/>
    </source>
</evidence>
<feature type="compositionally biased region" description="Polar residues" evidence="10">
    <location>
        <begin position="369"/>
        <end position="392"/>
    </location>
</feature>
<keyword evidence="4 9" id="KW-0227">DNA damage</keyword>
<dbReference type="Pfam" id="PF09494">
    <property type="entry name" value="Slx4"/>
    <property type="match status" value="1"/>
</dbReference>
<feature type="compositionally biased region" description="Basic and acidic residues" evidence="10">
    <location>
        <begin position="720"/>
        <end position="730"/>
    </location>
</feature>
<feature type="compositionally biased region" description="Basic and acidic residues" evidence="10">
    <location>
        <begin position="683"/>
        <end position="693"/>
    </location>
</feature>
<feature type="compositionally biased region" description="Basic residues" evidence="10">
    <location>
        <begin position="330"/>
        <end position="341"/>
    </location>
</feature>
<comment type="similarity">
    <text evidence="2 9">Belongs to the SLX4 family.</text>
</comment>
<keyword evidence="12" id="KW-1185">Reference proteome</keyword>
<dbReference type="GO" id="GO:0006281">
    <property type="term" value="P:DNA repair"/>
    <property type="evidence" value="ECO:0007669"/>
    <property type="project" value="UniProtKB-UniRule"/>
</dbReference>
<feature type="compositionally biased region" description="Basic residues" evidence="10">
    <location>
        <begin position="280"/>
        <end position="291"/>
    </location>
</feature>
<feature type="compositionally biased region" description="Polar residues" evidence="10">
    <location>
        <begin position="19"/>
        <end position="40"/>
    </location>
</feature>
<keyword evidence="3 9" id="KW-0597">Phosphoprotein</keyword>
<protein>
    <recommendedName>
        <fullName evidence="8 9">Structure-specific endonuclease subunit SLX4</fullName>
    </recommendedName>
</protein>
<feature type="region of interest" description="Disordered" evidence="10">
    <location>
        <begin position="1"/>
        <end position="78"/>
    </location>
</feature>
<sequence>MSSPDVFITSSPRARRQALTANMSSSPGLPSVQEILSQKPQRPPIRSTPLEKNAPACKSRPWRALHGEEAAKRNDSGIHEAVEDIDTSFSVIEVPADSLKAGAKAQRLKKAGQKSAETPQPPATPTRSPVDDQPWRKYKSPNRSSEPLANELKPASSGNDAPDCSRYFIKPSEANKTAKKVEDEPLNLEAAMTRRTDWTPPTQRVRIILDSDDTPDVDPMRHSQDFNEKATSFETVLAPFKCDDAVQMQTGSETTDDSGFPKKRKLLELVQTNAGTASKPCKKRKAPKKTRTITEIATAAYRPVTQPDDVASQGKAPDGAQAADTGNGKTKPRKRPPKASKKKEAPPKPILLSPEAAMRRVAHQDFLFGTSSQLAREQSPSSKPRPTTSHSANVDLVDLRTPINSDAIEPAEQRQTLWDAAARDEDGDLFDVELGLLTDAPPELAEAAPEADPFGYVRSDNPVTVSLPSLSDTDEGRGGEPSASLPVMITAESMHNIPKYVPGAERPSAAEKEKQKTQAVKGPEGRAGPRYELFTDAQLAKQVAQYGFKPVKKREAMVALLNRCRPDAVLDPSGTRSASTMAVVKKRGQGRTKAANAGGKEAQEPAAKEKRSRGRGFDISDEELLKMVPTRKRSPARISDAVKEPTKGRRRQSRSRAGSVSHDEAISPTIEKPGRGRSRRASKVRDSAEPPVEKKRRRSRSRVGSVSDDELEMWFMTPTRGERSRDRTIREQPPPSAQPPLSPRKGKSAASKPAAKRSTRKTAPATPKRRSRSRRKTPEMGDSQSESGSDTSASSSMGFGPSVDETELTLAMSSPTDQQRELFAQINKAVTTAPRTREPTQPSWHEKILMYDPIVLEDLTAWLNSGQLTRVGLDEEVSPVEVKAWCESRSICCVWRMSIHGKERKRY</sequence>
<feature type="compositionally biased region" description="Polar residues" evidence="10">
    <location>
        <begin position="461"/>
        <end position="471"/>
    </location>
</feature>
<evidence type="ECO:0000256" key="7">
    <source>
        <dbReference type="ARBA" id="ARBA00023242"/>
    </source>
</evidence>
<comment type="caution">
    <text evidence="11">The sequence shown here is derived from an EMBL/GenBank/DDBJ whole genome shotgun (WGS) entry which is preliminary data.</text>
</comment>
<dbReference type="OrthoDB" id="5349119at2759"/>
<dbReference type="Proteomes" id="UP000226431">
    <property type="component" value="Unassembled WGS sequence"/>
</dbReference>
<dbReference type="GO" id="GO:0006310">
    <property type="term" value="P:DNA recombination"/>
    <property type="evidence" value="ECO:0007669"/>
    <property type="project" value="UniProtKB-UniRule"/>
</dbReference>
<evidence type="ECO:0000313" key="12">
    <source>
        <dbReference type="Proteomes" id="UP000226431"/>
    </source>
</evidence>
<accession>A0A2C5XVD7</accession>
<feature type="region of interest" description="Disordered" evidence="10">
    <location>
        <begin position="271"/>
        <end position="411"/>
    </location>
</feature>
<evidence type="ECO:0000256" key="3">
    <source>
        <dbReference type="ARBA" id="ARBA00022553"/>
    </source>
</evidence>
<keyword evidence="6 9" id="KW-0234">DNA repair</keyword>
<comment type="function">
    <text evidence="9">Regulatory subunit of the SLX1-SLX4 structure-specific endonuclease that resolves DNA secondary structures generated during DNA repair and recombination. Has endonuclease activity towards branched DNA substrates, introducing single-strand cuts in duplex DNA close to junctions with ss-DNA.</text>
</comment>
<dbReference type="InterPro" id="IPR027784">
    <property type="entry name" value="Slx4_ascomycetes"/>
</dbReference>
<dbReference type="GO" id="GO:0017108">
    <property type="term" value="F:5'-flap endonuclease activity"/>
    <property type="evidence" value="ECO:0007669"/>
    <property type="project" value="InterPro"/>
</dbReference>
<dbReference type="GO" id="GO:0006260">
    <property type="term" value="P:DNA replication"/>
    <property type="evidence" value="ECO:0007669"/>
    <property type="project" value="InterPro"/>
</dbReference>
<keyword evidence="5 9" id="KW-0233">DNA recombination</keyword>
<dbReference type="GO" id="GO:0033557">
    <property type="term" value="C:Slx1-Slx4 complex"/>
    <property type="evidence" value="ECO:0007669"/>
    <property type="project" value="UniProtKB-UniRule"/>
</dbReference>
<dbReference type="EMBL" id="NJES01000038">
    <property type="protein sequence ID" value="PHH79649.1"/>
    <property type="molecule type" value="Genomic_DNA"/>
</dbReference>
<proteinExistence type="inferred from homology"/>
<feature type="compositionally biased region" description="Basic and acidic residues" evidence="10">
    <location>
        <begin position="65"/>
        <end position="78"/>
    </location>
</feature>
<evidence type="ECO:0000256" key="8">
    <source>
        <dbReference type="ARBA" id="ARBA00029496"/>
    </source>
</evidence>
<evidence type="ECO:0000256" key="10">
    <source>
        <dbReference type="SAM" id="MobiDB-lite"/>
    </source>
</evidence>
<evidence type="ECO:0000256" key="6">
    <source>
        <dbReference type="ARBA" id="ARBA00023204"/>
    </source>
</evidence>
<feature type="region of interest" description="Disordered" evidence="10">
    <location>
        <begin position="449"/>
        <end position="486"/>
    </location>
</feature>
<keyword evidence="7 9" id="KW-0539">Nucleus</keyword>
<feature type="region of interest" description="Disordered" evidence="10">
    <location>
        <begin position="567"/>
        <end position="802"/>
    </location>
</feature>
<dbReference type="InterPro" id="IPR018574">
    <property type="entry name" value="Structure-sp_endonuc_su_Slx4"/>
</dbReference>
<evidence type="ECO:0000256" key="4">
    <source>
        <dbReference type="ARBA" id="ARBA00022763"/>
    </source>
</evidence>
<feature type="compositionally biased region" description="Pro residues" evidence="10">
    <location>
        <begin position="732"/>
        <end position="742"/>
    </location>
</feature>
<evidence type="ECO:0000256" key="1">
    <source>
        <dbReference type="ARBA" id="ARBA00004123"/>
    </source>
</evidence>
<comment type="PTM">
    <text evidence="9">Phosphorylated in response to DNA damage.</text>
</comment>
<feature type="region of interest" description="Disordered" evidence="10">
    <location>
        <begin position="499"/>
        <end position="529"/>
    </location>
</feature>
<reference evidence="11 12" key="1">
    <citation type="submission" date="2017-06" db="EMBL/GenBank/DDBJ databases">
        <title>Ant-infecting Ophiocordyceps genomes reveal a high diversity of potential behavioral manipulation genes and a possible major role for enterotoxins.</title>
        <authorList>
            <person name="De Bekker C."/>
            <person name="Evans H.C."/>
            <person name="Brachmann A."/>
            <person name="Hughes D.P."/>
        </authorList>
    </citation>
    <scope>NUCLEOTIDE SEQUENCE [LARGE SCALE GENOMIC DNA]</scope>
    <source>
        <strain evidence="11 12">Map16</strain>
    </source>
</reference>
<feature type="compositionally biased region" description="Polar residues" evidence="10">
    <location>
        <begin position="1"/>
        <end position="12"/>
    </location>
</feature>
<dbReference type="HAMAP" id="MF_03110">
    <property type="entry name" value="Endonuc_su_Slx4"/>
    <property type="match status" value="1"/>
</dbReference>
<organism evidence="11 12">
    <name type="scientific">Ophiocordyceps camponoti-rufipedis</name>
    <dbReference type="NCBI Taxonomy" id="2004952"/>
    <lineage>
        <taxon>Eukaryota</taxon>
        <taxon>Fungi</taxon>
        <taxon>Dikarya</taxon>
        <taxon>Ascomycota</taxon>
        <taxon>Pezizomycotina</taxon>
        <taxon>Sordariomycetes</taxon>
        <taxon>Hypocreomycetidae</taxon>
        <taxon>Hypocreales</taxon>
        <taxon>Ophiocordycipitaceae</taxon>
        <taxon>Ophiocordyceps</taxon>
    </lineage>
</organism>
<feature type="compositionally biased region" description="Low complexity" evidence="10">
    <location>
        <begin position="783"/>
        <end position="796"/>
    </location>
</feature>
<name>A0A2C5XVD7_9HYPO</name>